<evidence type="ECO:0000313" key="1">
    <source>
        <dbReference type="EMBL" id="KAK8852320.1"/>
    </source>
</evidence>
<comment type="caution">
    <text evidence="1">The sequence shown here is derived from an EMBL/GenBank/DDBJ whole genome shotgun (WGS) entry which is preliminary data.</text>
</comment>
<accession>A0ABR2HTB0</accession>
<gene>
    <name evidence="1" type="ORF">PGQ11_014799</name>
</gene>
<sequence length="87" mass="9262">MGRNNQPLVTTLPICGCRAVALLRCYGAVVLACIGLFEKFNAVTNSASCNVTSSGFCIAQRSWALSAVALNTLVQVAPDFQNNKVLR</sequence>
<reference evidence="1 2" key="1">
    <citation type="journal article" date="2024" name="IMA Fungus">
        <title>Apiospora arundinis, a panoply of carbohydrate-active enzymes and secondary metabolites.</title>
        <authorList>
            <person name="Sorensen T."/>
            <person name="Petersen C."/>
            <person name="Muurmann A.T."/>
            <person name="Christiansen J.V."/>
            <person name="Brundto M.L."/>
            <person name="Overgaard C.K."/>
            <person name="Boysen A.T."/>
            <person name="Wollenberg R.D."/>
            <person name="Larsen T.O."/>
            <person name="Sorensen J.L."/>
            <person name="Nielsen K.L."/>
            <person name="Sondergaard T.E."/>
        </authorList>
    </citation>
    <scope>NUCLEOTIDE SEQUENCE [LARGE SCALE GENOMIC DNA]</scope>
    <source>
        <strain evidence="1 2">AAU 773</strain>
    </source>
</reference>
<protein>
    <submittedName>
        <fullName evidence="1">Uncharacterized protein</fullName>
    </submittedName>
</protein>
<organism evidence="1 2">
    <name type="scientific">Apiospora arundinis</name>
    <dbReference type="NCBI Taxonomy" id="335852"/>
    <lineage>
        <taxon>Eukaryota</taxon>
        <taxon>Fungi</taxon>
        <taxon>Dikarya</taxon>
        <taxon>Ascomycota</taxon>
        <taxon>Pezizomycotina</taxon>
        <taxon>Sordariomycetes</taxon>
        <taxon>Xylariomycetidae</taxon>
        <taxon>Amphisphaeriales</taxon>
        <taxon>Apiosporaceae</taxon>
        <taxon>Apiospora</taxon>
    </lineage>
</organism>
<proteinExistence type="predicted"/>
<dbReference type="EMBL" id="JAPCWZ010000009">
    <property type="protein sequence ID" value="KAK8852320.1"/>
    <property type="molecule type" value="Genomic_DNA"/>
</dbReference>
<dbReference type="Proteomes" id="UP001390339">
    <property type="component" value="Unassembled WGS sequence"/>
</dbReference>
<keyword evidence="2" id="KW-1185">Reference proteome</keyword>
<name>A0ABR2HTB0_9PEZI</name>
<evidence type="ECO:0000313" key="2">
    <source>
        <dbReference type="Proteomes" id="UP001390339"/>
    </source>
</evidence>